<evidence type="ECO:0000313" key="2">
    <source>
        <dbReference type="EMBL" id="KAI0524536.1"/>
    </source>
</evidence>
<dbReference type="AlphaFoldDB" id="A0A8T3BYY9"/>
<protein>
    <recommendedName>
        <fullName evidence="1">Reverse transcriptase zinc-binding domain-containing protein</fullName>
    </recommendedName>
</protein>
<feature type="domain" description="Reverse transcriptase zinc-binding" evidence="1">
    <location>
        <begin position="189"/>
        <end position="256"/>
    </location>
</feature>
<accession>A0A8T3BYY9</accession>
<dbReference type="Pfam" id="PF13966">
    <property type="entry name" value="zf-RVT"/>
    <property type="match status" value="1"/>
</dbReference>
<evidence type="ECO:0000313" key="3">
    <source>
        <dbReference type="Proteomes" id="UP000829196"/>
    </source>
</evidence>
<sequence>MHYVNWNDMCKPIEYGGRGIHSNLTKAPALHARLAWRFVQEEKSLFHSVMDAKYGNKLMKENHNGNNSTAFKILNEGFNSLYPIVKWDIENGKSVDAFKDIWILDKSINNWPTFVILVEDGQFMVEAFISEGNWDVNNLRKVFGKELVEIIMKIQIFKDKIADSLVLINQNSGMTIPGFIRKVQNSGLEADMVWKWIKKAKLNSRVENFWWRLKRNAIPSMHFLCYRRIIVNAQCPRGCESNEDIEHIVCGCLKIKEIIQHLNRWGFGFRLFISNEQ</sequence>
<gene>
    <name evidence="2" type="ORF">KFK09_003910</name>
</gene>
<dbReference type="InterPro" id="IPR026960">
    <property type="entry name" value="RVT-Znf"/>
</dbReference>
<proteinExistence type="predicted"/>
<keyword evidence="3" id="KW-1185">Reference proteome</keyword>
<dbReference type="Proteomes" id="UP000829196">
    <property type="component" value="Unassembled WGS sequence"/>
</dbReference>
<name>A0A8T3BYY9_DENNO</name>
<dbReference type="EMBL" id="JAGYWB010000004">
    <property type="protein sequence ID" value="KAI0524536.1"/>
    <property type="molecule type" value="Genomic_DNA"/>
</dbReference>
<dbReference type="OrthoDB" id="1938246at2759"/>
<organism evidence="2 3">
    <name type="scientific">Dendrobium nobile</name>
    <name type="common">Orchid</name>
    <dbReference type="NCBI Taxonomy" id="94219"/>
    <lineage>
        <taxon>Eukaryota</taxon>
        <taxon>Viridiplantae</taxon>
        <taxon>Streptophyta</taxon>
        <taxon>Embryophyta</taxon>
        <taxon>Tracheophyta</taxon>
        <taxon>Spermatophyta</taxon>
        <taxon>Magnoliopsida</taxon>
        <taxon>Liliopsida</taxon>
        <taxon>Asparagales</taxon>
        <taxon>Orchidaceae</taxon>
        <taxon>Epidendroideae</taxon>
        <taxon>Malaxideae</taxon>
        <taxon>Dendrobiinae</taxon>
        <taxon>Dendrobium</taxon>
    </lineage>
</organism>
<reference evidence="2" key="1">
    <citation type="journal article" date="2022" name="Front. Genet.">
        <title>Chromosome-Scale Assembly of the Dendrobium nobile Genome Provides Insights Into the Molecular Mechanism of the Biosynthesis of the Medicinal Active Ingredient of Dendrobium.</title>
        <authorList>
            <person name="Xu Q."/>
            <person name="Niu S.-C."/>
            <person name="Li K.-L."/>
            <person name="Zheng P.-J."/>
            <person name="Zhang X.-J."/>
            <person name="Jia Y."/>
            <person name="Liu Y."/>
            <person name="Niu Y.-X."/>
            <person name="Yu L.-H."/>
            <person name="Chen D.-F."/>
            <person name="Zhang G.-Q."/>
        </authorList>
    </citation>
    <scope>NUCLEOTIDE SEQUENCE</scope>
    <source>
        <tissue evidence="2">Leaf</tissue>
    </source>
</reference>
<evidence type="ECO:0000259" key="1">
    <source>
        <dbReference type="Pfam" id="PF13966"/>
    </source>
</evidence>
<comment type="caution">
    <text evidence="2">The sequence shown here is derived from an EMBL/GenBank/DDBJ whole genome shotgun (WGS) entry which is preliminary data.</text>
</comment>